<name>A0AAV0BP13_PHAPC</name>
<accession>A0AAV0BP13</accession>
<dbReference type="Proteomes" id="UP001153365">
    <property type="component" value="Unassembled WGS sequence"/>
</dbReference>
<comment type="caution">
    <text evidence="3">The sequence shown here is derived from an EMBL/GenBank/DDBJ whole genome shotgun (WGS) entry which is preliminary data.</text>
</comment>
<dbReference type="EMBL" id="CALTRL010004286">
    <property type="protein sequence ID" value="CAH7682796.1"/>
    <property type="molecule type" value="Genomic_DNA"/>
</dbReference>
<proteinExistence type="predicted"/>
<sequence length="186" mass="20580">MPGDKIKATKKKKEKNTVFYSFQDKESVYFNGLQLKAGLKIPYKFILTNTPVKQDPSKRTRNVEELVAEGRRLQKLGSNENLIPHLEGLAAISFPVADSAVVTENATADVEPEQGSSKRKRPEKSNSGEPLDHDEEDIEVEGRPSKILNTRSGEESSESIEHVSSNEIIQQNGEPIILSSLPGKIP</sequence>
<evidence type="ECO:0000313" key="3">
    <source>
        <dbReference type="EMBL" id="CAH7688388.1"/>
    </source>
</evidence>
<gene>
    <name evidence="2" type="ORF">PPACK8108_LOCUS15903</name>
    <name evidence="3" type="ORF">PPACK8108_LOCUS23355</name>
</gene>
<dbReference type="AlphaFoldDB" id="A0AAV0BP13"/>
<reference evidence="3" key="1">
    <citation type="submission" date="2022-06" db="EMBL/GenBank/DDBJ databases">
        <authorList>
            <consortium name="SYNGENTA / RWTH Aachen University"/>
        </authorList>
    </citation>
    <scope>NUCLEOTIDE SEQUENCE</scope>
</reference>
<evidence type="ECO:0000256" key="1">
    <source>
        <dbReference type="SAM" id="MobiDB-lite"/>
    </source>
</evidence>
<evidence type="ECO:0000313" key="2">
    <source>
        <dbReference type="EMBL" id="CAH7682796.1"/>
    </source>
</evidence>
<organism evidence="3 4">
    <name type="scientific">Phakopsora pachyrhizi</name>
    <name type="common">Asian soybean rust disease fungus</name>
    <dbReference type="NCBI Taxonomy" id="170000"/>
    <lineage>
        <taxon>Eukaryota</taxon>
        <taxon>Fungi</taxon>
        <taxon>Dikarya</taxon>
        <taxon>Basidiomycota</taxon>
        <taxon>Pucciniomycotina</taxon>
        <taxon>Pucciniomycetes</taxon>
        <taxon>Pucciniales</taxon>
        <taxon>Phakopsoraceae</taxon>
        <taxon>Phakopsora</taxon>
    </lineage>
</organism>
<keyword evidence="4" id="KW-1185">Reference proteome</keyword>
<evidence type="ECO:0000313" key="4">
    <source>
        <dbReference type="Proteomes" id="UP001153365"/>
    </source>
</evidence>
<dbReference type="EMBL" id="CALTRL010005981">
    <property type="protein sequence ID" value="CAH7688388.1"/>
    <property type="molecule type" value="Genomic_DNA"/>
</dbReference>
<protein>
    <submittedName>
        <fullName evidence="3">Expressed protein</fullName>
    </submittedName>
</protein>
<feature type="region of interest" description="Disordered" evidence="1">
    <location>
        <begin position="104"/>
        <end position="186"/>
    </location>
</feature>